<evidence type="ECO:0000313" key="2">
    <source>
        <dbReference type="Proteomes" id="UP000234857"/>
    </source>
</evidence>
<gene>
    <name evidence="1" type="ORF">C0601_06405</name>
</gene>
<evidence type="ECO:0000313" key="1">
    <source>
        <dbReference type="EMBL" id="PLX17656.1"/>
    </source>
</evidence>
<organism evidence="1 2">
    <name type="scientific">Muiribacterium halophilum</name>
    <dbReference type="NCBI Taxonomy" id="2053465"/>
    <lineage>
        <taxon>Bacteria</taxon>
        <taxon>Candidatus Muiribacteriota</taxon>
        <taxon>Candidatus Muiribacteriia</taxon>
        <taxon>Candidatus Muiribacteriales</taxon>
        <taxon>Candidatus Muiribacteriaceae</taxon>
        <taxon>Candidatus Muiribacterium</taxon>
    </lineage>
</organism>
<proteinExistence type="predicted"/>
<dbReference type="Proteomes" id="UP000234857">
    <property type="component" value="Unassembled WGS sequence"/>
</dbReference>
<accession>A0A2N5ZG97</accession>
<dbReference type="AlphaFoldDB" id="A0A2N5ZG97"/>
<reference evidence="1 2" key="1">
    <citation type="submission" date="2017-11" db="EMBL/GenBank/DDBJ databases">
        <title>Genome-resolved metagenomics identifies genetic mobility, metabolic interactions, and unexpected diversity in perchlorate-reducing communities.</title>
        <authorList>
            <person name="Barnum T.P."/>
            <person name="Figueroa I.A."/>
            <person name="Carlstrom C.I."/>
            <person name="Lucas L.N."/>
            <person name="Engelbrektson A.L."/>
            <person name="Coates J.D."/>
        </authorList>
    </citation>
    <scope>NUCLEOTIDE SEQUENCE [LARGE SCALE GENOMIC DNA]</scope>
    <source>
        <strain evidence="1">BM706</strain>
    </source>
</reference>
<comment type="caution">
    <text evidence="1">The sequence shown here is derived from an EMBL/GenBank/DDBJ whole genome shotgun (WGS) entry which is preliminary data.</text>
</comment>
<dbReference type="EMBL" id="PKTG01000083">
    <property type="protein sequence ID" value="PLX17656.1"/>
    <property type="molecule type" value="Genomic_DNA"/>
</dbReference>
<protein>
    <submittedName>
        <fullName evidence="1">Uncharacterized protein</fullName>
    </submittedName>
</protein>
<name>A0A2N5ZG97_MUIH1</name>
<sequence length="66" mass="7679">MCKRGNHDSIIILETPGVDHKIYWCEKCDIIVGTSEDFEELDTPVKKESESTWFIRKPLKSILQNI</sequence>